<dbReference type="InterPro" id="IPR035979">
    <property type="entry name" value="RBD_domain_sf"/>
</dbReference>
<evidence type="ECO:0000256" key="1">
    <source>
        <dbReference type="ARBA" id="ARBA00022884"/>
    </source>
</evidence>
<dbReference type="PROSITE" id="PS50102">
    <property type="entry name" value="RRM"/>
    <property type="match status" value="1"/>
</dbReference>
<dbReference type="PANTHER" id="PTHR23236">
    <property type="entry name" value="EUKARYOTIC TRANSLATION INITIATION FACTOR 4B/4H"/>
    <property type="match status" value="1"/>
</dbReference>
<keyword evidence="6" id="KW-1185">Reference proteome</keyword>
<dbReference type="Gene3D" id="3.30.70.330">
    <property type="match status" value="1"/>
</dbReference>
<gene>
    <name evidence="5" type="ORF">RR46_12583</name>
</gene>
<organism evidence="5 6">
    <name type="scientific">Papilio xuthus</name>
    <name type="common">Asian swallowtail butterfly</name>
    <dbReference type="NCBI Taxonomy" id="66420"/>
    <lineage>
        <taxon>Eukaryota</taxon>
        <taxon>Metazoa</taxon>
        <taxon>Ecdysozoa</taxon>
        <taxon>Arthropoda</taxon>
        <taxon>Hexapoda</taxon>
        <taxon>Insecta</taxon>
        <taxon>Pterygota</taxon>
        <taxon>Neoptera</taxon>
        <taxon>Endopterygota</taxon>
        <taxon>Lepidoptera</taxon>
        <taxon>Glossata</taxon>
        <taxon>Ditrysia</taxon>
        <taxon>Papilionoidea</taxon>
        <taxon>Papilionidae</taxon>
        <taxon>Papilioninae</taxon>
        <taxon>Papilio</taxon>
    </lineage>
</organism>
<name>A0A194PU99_PAPXU</name>
<accession>A0A194PU99</accession>
<feature type="domain" description="RRM" evidence="4">
    <location>
        <begin position="213"/>
        <end position="290"/>
    </location>
</feature>
<sequence>MVMVERMGATDKKVKKIAKKRKRKSSENMVNAVNIPKNIEASKIDAANTKLTSLKEVPKSPDIKKCKTTEIAEQYPILSDKVLIQKLHSVSLTNNQKGRLRQMIRDSLKGTSEVLLPELIHNRIQAILKSSDVYTDADLRKMRILYNMLKTALKTSDKTKTDKVKSKKGEVKKKKEKLPADDALKKEIIPNEGEGVKKSEKEIVQKVKGPKRYVVFVGNLPLDIDKEKIMQHFSEFNDSIVDIRLPKPKEGKKSAIAYVELKNEVVYELALSKHHSMLCNKRINVLYTTQKNGKITKAEAKSKSAKLIALQKSGKLIGSVPINRKRSQRRLKMKKARAKLEADTV</sequence>
<dbReference type="GO" id="GO:0003723">
    <property type="term" value="F:RNA binding"/>
    <property type="evidence" value="ECO:0007669"/>
    <property type="project" value="UniProtKB-UniRule"/>
</dbReference>
<evidence type="ECO:0000256" key="3">
    <source>
        <dbReference type="SAM" id="MobiDB-lite"/>
    </source>
</evidence>
<evidence type="ECO:0000256" key="2">
    <source>
        <dbReference type="PROSITE-ProRule" id="PRU00176"/>
    </source>
</evidence>
<evidence type="ECO:0000313" key="6">
    <source>
        <dbReference type="Proteomes" id="UP000053268"/>
    </source>
</evidence>
<dbReference type="Pfam" id="PF00076">
    <property type="entry name" value="RRM_1"/>
    <property type="match status" value="1"/>
</dbReference>
<feature type="region of interest" description="Disordered" evidence="3">
    <location>
        <begin position="157"/>
        <end position="176"/>
    </location>
</feature>
<evidence type="ECO:0000313" key="5">
    <source>
        <dbReference type="EMBL" id="KPI96553.1"/>
    </source>
</evidence>
<dbReference type="AlphaFoldDB" id="A0A194PU99"/>
<dbReference type="SMART" id="SM00360">
    <property type="entry name" value="RRM"/>
    <property type="match status" value="1"/>
</dbReference>
<dbReference type="PANTHER" id="PTHR23236:SF11">
    <property type="entry name" value="EUKARYOTIC TRANSLATION INITIATION FACTOR 4H"/>
    <property type="match status" value="1"/>
</dbReference>
<dbReference type="EMBL" id="KQ459593">
    <property type="protein sequence ID" value="KPI96553.1"/>
    <property type="molecule type" value="Genomic_DNA"/>
</dbReference>
<feature type="compositionally biased region" description="Basic and acidic residues" evidence="3">
    <location>
        <begin position="157"/>
        <end position="169"/>
    </location>
</feature>
<dbReference type="Proteomes" id="UP000053268">
    <property type="component" value="Unassembled WGS sequence"/>
</dbReference>
<proteinExistence type="predicted"/>
<dbReference type="InterPro" id="IPR000504">
    <property type="entry name" value="RRM_dom"/>
</dbReference>
<reference evidence="5 6" key="1">
    <citation type="journal article" date="2015" name="Nat. Commun.">
        <title>Outbred genome sequencing and CRISPR/Cas9 gene editing in butterflies.</title>
        <authorList>
            <person name="Li X."/>
            <person name="Fan D."/>
            <person name="Zhang W."/>
            <person name="Liu G."/>
            <person name="Zhang L."/>
            <person name="Zhao L."/>
            <person name="Fang X."/>
            <person name="Chen L."/>
            <person name="Dong Y."/>
            <person name="Chen Y."/>
            <person name="Ding Y."/>
            <person name="Zhao R."/>
            <person name="Feng M."/>
            <person name="Zhu Y."/>
            <person name="Feng Y."/>
            <person name="Jiang X."/>
            <person name="Zhu D."/>
            <person name="Xiang H."/>
            <person name="Feng X."/>
            <person name="Li S."/>
            <person name="Wang J."/>
            <person name="Zhang G."/>
            <person name="Kronforst M.R."/>
            <person name="Wang W."/>
        </authorList>
    </citation>
    <scope>NUCLEOTIDE SEQUENCE [LARGE SCALE GENOMIC DNA]</scope>
    <source>
        <strain evidence="5">Ya'a_city_454_Px</strain>
        <tissue evidence="5">Whole body</tissue>
    </source>
</reference>
<keyword evidence="1 2" id="KW-0694">RNA-binding</keyword>
<dbReference type="SUPFAM" id="SSF54928">
    <property type="entry name" value="RNA-binding domain, RBD"/>
    <property type="match status" value="1"/>
</dbReference>
<evidence type="ECO:0000259" key="4">
    <source>
        <dbReference type="PROSITE" id="PS50102"/>
    </source>
</evidence>
<dbReference type="InterPro" id="IPR012677">
    <property type="entry name" value="Nucleotide-bd_a/b_plait_sf"/>
</dbReference>
<protein>
    <recommendedName>
        <fullName evidence="4">RRM domain-containing protein</fullName>
    </recommendedName>
</protein>
<dbReference type="STRING" id="66420.A0A194PU99"/>